<evidence type="ECO:0000313" key="4">
    <source>
        <dbReference type="Proteomes" id="UP001596072"/>
    </source>
</evidence>
<feature type="transmembrane region" description="Helical" evidence="1">
    <location>
        <begin position="153"/>
        <end position="173"/>
    </location>
</feature>
<gene>
    <name evidence="3" type="ORF">ACFPQB_10625</name>
</gene>
<dbReference type="Proteomes" id="UP001596072">
    <property type="component" value="Unassembled WGS sequence"/>
</dbReference>
<dbReference type="RefSeq" id="WP_136432923.1">
    <property type="nucleotide sequence ID" value="NZ_JBHSNS010000004.1"/>
</dbReference>
<protein>
    <submittedName>
        <fullName evidence="3">Uncharacterized protein</fullName>
    </submittedName>
</protein>
<keyword evidence="1" id="KW-0472">Membrane</keyword>
<evidence type="ECO:0000256" key="2">
    <source>
        <dbReference type="SAM" id="SignalP"/>
    </source>
</evidence>
<organism evidence="3 4">
    <name type="scientific">Nocardioides vastitatis</name>
    <dbReference type="NCBI Taxonomy" id="2568655"/>
    <lineage>
        <taxon>Bacteria</taxon>
        <taxon>Bacillati</taxon>
        <taxon>Actinomycetota</taxon>
        <taxon>Actinomycetes</taxon>
        <taxon>Propionibacteriales</taxon>
        <taxon>Nocardioidaceae</taxon>
        <taxon>Nocardioides</taxon>
    </lineage>
</organism>
<keyword evidence="4" id="KW-1185">Reference proteome</keyword>
<evidence type="ECO:0000313" key="3">
    <source>
        <dbReference type="EMBL" id="MFC5729372.1"/>
    </source>
</evidence>
<reference evidence="4" key="1">
    <citation type="journal article" date="2019" name="Int. J. Syst. Evol. Microbiol.">
        <title>The Global Catalogue of Microorganisms (GCM) 10K type strain sequencing project: providing services to taxonomists for standard genome sequencing and annotation.</title>
        <authorList>
            <consortium name="The Broad Institute Genomics Platform"/>
            <consortium name="The Broad Institute Genome Sequencing Center for Infectious Disease"/>
            <person name="Wu L."/>
            <person name="Ma J."/>
        </authorList>
    </citation>
    <scope>NUCLEOTIDE SEQUENCE [LARGE SCALE GENOMIC DNA]</scope>
    <source>
        <strain evidence="4">YIM 94188</strain>
    </source>
</reference>
<keyword evidence="1" id="KW-0812">Transmembrane</keyword>
<evidence type="ECO:0000256" key="1">
    <source>
        <dbReference type="SAM" id="Phobius"/>
    </source>
</evidence>
<name>A0ABW0ZFR6_9ACTN</name>
<feature type="signal peptide" evidence="2">
    <location>
        <begin position="1"/>
        <end position="25"/>
    </location>
</feature>
<accession>A0ABW0ZFR6</accession>
<comment type="caution">
    <text evidence="3">The sequence shown here is derived from an EMBL/GenBank/DDBJ whole genome shotgun (WGS) entry which is preliminary data.</text>
</comment>
<dbReference type="EMBL" id="JBHSNS010000004">
    <property type="protein sequence ID" value="MFC5729372.1"/>
    <property type="molecule type" value="Genomic_DNA"/>
</dbReference>
<feature type="chain" id="PRO_5047225717" evidence="2">
    <location>
        <begin position="26"/>
        <end position="181"/>
    </location>
</feature>
<proteinExistence type="predicted"/>
<keyword evidence="1" id="KW-1133">Transmembrane helix</keyword>
<keyword evidence="2" id="KW-0732">Signal</keyword>
<sequence>MPGTGRGIAAAAGALAISMSTVPVAAAHGGSVGATDGSYRVVVHHAPRGVVVHPLQGRVAGFFVEVAAGHRLVVRTAEGVVLASIGAADTVASGSWLEERVRMPGQPPVHGHLAVVNRWRVPVTYDAAPGAIRGVVEWVPSGPHDDRSIPTGFMLGVGGGASATVAAVGLARVRRRRRAAP</sequence>